<dbReference type="PANTHER" id="PTHR34204">
    <property type="entry name" value="RNA-BINDING ASCH DOMAIN PROTEIN"/>
    <property type="match status" value="1"/>
</dbReference>
<gene>
    <name evidence="1" type="ORF">Ae201684_010033</name>
</gene>
<sequence length="268" mass="29933">MEEVDLRRVVGAFLATEPLGDVLGLDEDAALVFAQAFTRQDEEPAQPPRLYTGLCRGSYANLFANVLSTWKTTRRNPLHELQDVPMENFDEDKTSFNHIMAILPTSVDNLTNDITSIASFVKAIGGARGLLTLIGVRCTVGSQVICPPTREQCLEAFNRRHTTSSKHSVMTVGARQWTKHVERSSDRWWGVNKGSEAVKNNLAKAKIDELMDSAVWVNVHGLPNGPVVYEIRQAEGYGARWGFQGNDVHFRGFIEPYLENGHEVGWKH</sequence>
<evidence type="ECO:0000313" key="2">
    <source>
        <dbReference type="Proteomes" id="UP000481153"/>
    </source>
</evidence>
<dbReference type="Proteomes" id="UP000481153">
    <property type="component" value="Unassembled WGS sequence"/>
</dbReference>
<proteinExistence type="predicted"/>
<dbReference type="PANTHER" id="PTHR34204:SF2">
    <property type="entry name" value="RNA-BINDING ASCH DOMAIN PROTEIN"/>
    <property type="match status" value="1"/>
</dbReference>
<name>A0A6G0WZH8_9STRA</name>
<accession>A0A6G0WZH8</accession>
<comment type="caution">
    <text evidence="1">The sequence shown here is derived from an EMBL/GenBank/DDBJ whole genome shotgun (WGS) entry which is preliminary data.</text>
</comment>
<reference evidence="1 2" key="1">
    <citation type="submission" date="2019-07" db="EMBL/GenBank/DDBJ databases">
        <title>Genomics analysis of Aphanomyces spp. identifies a new class of oomycete effector associated with host adaptation.</title>
        <authorList>
            <person name="Gaulin E."/>
        </authorList>
    </citation>
    <scope>NUCLEOTIDE SEQUENCE [LARGE SCALE GENOMIC DNA]</scope>
    <source>
        <strain evidence="1 2">ATCC 201684</strain>
    </source>
</reference>
<evidence type="ECO:0000313" key="1">
    <source>
        <dbReference type="EMBL" id="KAF0732924.1"/>
    </source>
</evidence>
<organism evidence="1 2">
    <name type="scientific">Aphanomyces euteiches</name>
    <dbReference type="NCBI Taxonomy" id="100861"/>
    <lineage>
        <taxon>Eukaryota</taxon>
        <taxon>Sar</taxon>
        <taxon>Stramenopiles</taxon>
        <taxon>Oomycota</taxon>
        <taxon>Saprolegniomycetes</taxon>
        <taxon>Saprolegniales</taxon>
        <taxon>Verrucalvaceae</taxon>
        <taxon>Aphanomyces</taxon>
    </lineage>
</organism>
<dbReference type="EMBL" id="VJMJ01000127">
    <property type="protein sequence ID" value="KAF0732924.1"/>
    <property type="molecule type" value="Genomic_DNA"/>
</dbReference>
<dbReference type="AlphaFoldDB" id="A0A6G0WZH8"/>
<keyword evidence="2" id="KW-1185">Reference proteome</keyword>
<protein>
    <submittedName>
        <fullName evidence="1">Uncharacterized protein</fullName>
    </submittedName>
</protein>
<dbReference type="VEuPathDB" id="FungiDB:AeMF1_010705"/>